<protein>
    <submittedName>
        <fullName evidence="6">Zinc ABC transporter substrate-binding protein</fullName>
    </submittedName>
</protein>
<feature type="chain" id="PRO_5036780710" evidence="5">
    <location>
        <begin position="29"/>
        <end position="309"/>
    </location>
</feature>
<dbReference type="PANTHER" id="PTHR42953:SF1">
    <property type="entry name" value="METAL-BINDING PROTEIN HI_0362-RELATED"/>
    <property type="match status" value="1"/>
</dbReference>
<keyword evidence="3" id="KW-0479">Metal-binding</keyword>
<keyword evidence="2" id="KW-0813">Transport</keyword>
<evidence type="ECO:0000313" key="6">
    <source>
        <dbReference type="EMBL" id="MCB8875628.1"/>
    </source>
</evidence>
<dbReference type="GO" id="GO:0030001">
    <property type="term" value="P:metal ion transport"/>
    <property type="evidence" value="ECO:0007669"/>
    <property type="project" value="InterPro"/>
</dbReference>
<dbReference type="InterPro" id="IPR006127">
    <property type="entry name" value="ZnuA-like"/>
</dbReference>
<evidence type="ECO:0000256" key="3">
    <source>
        <dbReference type="ARBA" id="ARBA00022723"/>
    </source>
</evidence>
<dbReference type="PANTHER" id="PTHR42953">
    <property type="entry name" value="HIGH-AFFINITY ZINC UPTAKE SYSTEM PROTEIN ZNUA-RELATED"/>
    <property type="match status" value="1"/>
</dbReference>
<gene>
    <name evidence="6" type="ORF">ASILVAE211_10575</name>
</gene>
<dbReference type="GO" id="GO:0030313">
    <property type="term" value="C:cell envelope"/>
    <property type="evidence" value="ECO:0007669"/>
    <property type="project" value="UniProtKB-SubCell"/>
</dbReference>
<reference evidence="6" key="1">
    <citation type="journal article" date="2021" name="Microorganisms">
        <title>Acidisoma silvae sp. nov. and Acidisomacellulosilytica sp. nov., Two Acidophilic Bacteria Isolated from Decaying Wood, Hydrolyzing Cellulose and Producing Poly-3-hydroxybutyrate.</title>
        <authorList>
            <person name="Mieszkin S."/>
            <person name="Pouder E."/>
            <person name="Uroz S."/>
            <person name="Simon-Colin C."/>
            <person name="Alain K."/>
        </authorList>
    </citation>
    <scope>NUCLEOTIDE SEQUENCE</scope>
    <source>
        <strain evidence="6">HW T2.11</strain>
    </source>
</reference>
<evidence type="ECO:0000256" key="5">
    <source>
        <dbReference type="SAM" id="SignalP"/>
    </source>
</evidence>
<evidence type="ECO:0000256" key="4">
    <source>
        <dbReference type="ARBA" id="ARBA00022729"/>
    </source>
</evidence>
<dbReference type="Pfam" id="PF01297">
    <property type="entry name" value="ZnuA"/>
    <property type="match status" value="1"/>
</dbReference>
<dbReference type="SUPFAM" id="SSF53807">
    <property type="entry name" value="Helical backbone' metal receptor"/>
    <property type="match status" value="1"/>
</dbReference>
<dbReference type="RefSeq" id="WP_227321256.1">
    <property type="nucleotide sequence ID" value="NZ_JAESVB010000003.1"/>
</dbReference>
<keyword evidence="4 5" id="KW-0732">Signal</keyword>
<dbReference type="AlphaFoldDB" id="A0A964DZG3"/>
<name>A0A964DZG3_9PROT</name>
<dbReference type="GO" id="GO:0046872">
    <property type="term" value="F:metal ion binding"/>
    <property type="evidence" value="ECO:0007669"/>
    <property type="project" value="UniProtKB-KW"/>
</dbReference>
<reference evidence="6" key="2">
    <citation type="submission" date="2021-01" db="EMBL/GenBank/DDBJ databases">
        <authorList>
            <person name="Mieszkin S."/>
            <person name="Pouder E."/>
            <person name="Alain K."/>
        </authorList>
    </citation>
    <scope>NUCLEOTIDE SEQUENCE</scope>
    <source>
        <strain evidence="6">HW T2.11</strain>
    </source>
</reference>
<comment type="subcellular location">
    <subcellularLocation>
        <location evidence="1">Cell envelope</location>
    </subcellularLocation>
</comment>
<dbReference type="Proteomes" id="UP000708298">
    <property type="component" value="Unassembled WGS sequence"/>
</dbReference>
<proteinExistence type="predicted"/>
<accession>A0A964DZG3</accession>
<dbReference type="Gene3D" id="3.40.50.1980">
    <property type="entry name" value="Nitrogenase molybdenum iron protein domain"/>
    <property type="match status" value="2"/>
</dbReference>
<sequence>MRLKTALARGLAAAALTGALGLVTQARAAGIIQAIGVENEYADVIGQIGGDYVHVSTIMSDPNTDPHSFEVSPKIAGSIAGADLIVENGLGYDSWADKMIAAAPKSGREVINVQHLRALPDDTANPHLWYDPATMPLVAKAIAEQLSRLDPTHAGYFAERETAFETSLKPWLAALASFKATYPGTAVAVTEPVGDYMLHAAGAKIDTPWALEAAIMNDTDPAPQDVSKQNALLKNGAVKVFLYNQQVTDPLTQSFLELAHKQGIPVVGVYETMPTPGYSYQSWMLAEVTALTKAVADKTSTESLLRAAK</sequence>
<keyword evidence="7" id="KW-1185">Reference proteome</keyword>
<organism evidence="6 7">
    <name type="scientific">Acidisoma silvae</name>
    <dbReference type="NCBI Taxonomy" id="2802396"/>
    <lineage>
        <taxon>Bacteria</taxon>
        <taxon>Pseudomonadati</taxon>
        <taxon>Pseudomonadota</taxon>
        <taxon>Alphaproteobacteria</taxon>
        <taxon>Acetobacterales</taxon>
        <taxon>Acidocellaceae</taxon>
        <taxon>Acidisoma</taxon>
    </lineage>
</organism>
<dbReference type="InterPro" id="IPR050492">
    <property type="entry name" value="Bact_metal-bind_prot9"/>
</dbReference>
<feature type="signal peptide" evidence="5">
    <location>
        <begin position="1"/>
        <end position="28"/>
    </location>
</feature>
<evidence type="ECO:0000313" key="7">
    <source>
        <dbReference type="Proteomes" id="UP000708298"/>
    </source>
</evidence>
<dbReference type="EMBL" id="JAESVB010000003">
    <property type="protein sequence ID" value="MCB8875628.1"/>
    <property type="molecule type" value="Genomic_DNA"/>
</dbReference>
<evidence type="ECO:0000256" key="1">
    <source>
        <dbReference type="ARBA" id="ARBA00004196"/>
    </source>
</evidence>
<evidence type="ECO:0000256" key="2">
    <source>
        <dbReference type="ARBA" id="ARBA00022448"/>
    </source>
</evidence>
<comment type="caution">
    <text evidence="6">The sequence shown here is derived from an EMBL/GenBank/DDBJ whole genome shotgun (WGS) entry which is preliminary data.</text>
</comment>